<name>A0ABZ3C439_9ACTN</name>
<reference evidence="4 5" key="1">
    <citation type="journal article" date="2023" name="Environ Microbiome">
        <title>A coral-associated actinobacterium mitigates coral bleaching under heat stress.</title>
        <authorList>
            <person name="Li J."/>
            <person name="Zou Y."/>
            <person name="Li Q."/>
            <person name="Zhang J."/>
            <person name="Bourne D.G."/>
            <person name="Lyu Y."/>
            <person name="Liu C."/>
            <person name="Zhang S."/>
        </authorList>
    </citation>
    <scope>NUCLEOTIDE SEQUENCE [LARGE SCALE GENOMIC DNA]</scope>
    <source>
        <strain evidence="4 5">SCSIO 13291</strain>
    </source>
</reference>
<dbReference type="Pfam" id="PF03413">
    <property type="entry name" value="PepSY"/>
    <property type="match status" value="1"/>
</dbReference>
<evidence type="ECO:0000313" key="4">
    <source>
        <dbReference type="EMBL" id="WZW97062.1"/>
    </source>
</evidence>
<keyword evidence="5" id="KW-1185">Reference proteome</keyword>
<feature type="domain" description="PepSY" evidence="3">
    <location>
        <begin position="138"/>
        <end position="190"/>
    </location>
</feature>
<dbReference type="Proteomes" id="UP001434337">
    <property type="component" value="Chromosome"/>
</dbReference>
<dbReference type="PROSITE" id="PS51257">
    <property type="entry name" value="PROKAR_LIPOPROTEIN"/>
    <property type="match status" value="1"/>
</dbReference>
<feature type="region of interest" description="Disordered" evidence="1">
    <location>
        <begin position="23"/>
        <end position="54"/>
    </location>
</feature>
<feature type="chain" id="PRO_5045428279" evidence="2">
    <location>
        <begin position="22"/>
        <end position="192"/>
    </location>
</feature>
<keyword evidence="2" id="KW-0732">Signal</keyword>
<dbReference type="EMBL" id="CP115965">
    <property type="protein sequence ID" value="WZW97062.1"/>
    <property type="molecule type" value="Genomic_DNA"/>
</dbReference>
<protein>
    <submittedName>
        <fullName evidence="4">PepSY domain-containing protein</fullName>
    </submittedName>
</protein>
<sequence length="192" mass="19644">MNKKSLAAATIVLGMAVTGCASSTSDTAPAASTQPVVTDAATTPAADSTAGATDADAHNAAATAAIETAEAQLDGRVVDLEWDDALATDDAHWELDVLVGDQLHELQVSGDGTAVTRTDDDPDTIDAGDVASYEAASVTITQAIETALAERPGTVTDVEFDESDVEWEVEIDGDGLTDDDIVVDARTGQIVP</sequence>
<dbReference type="InterPro" id="IPR025711">
    <property type="entry name" value="PepSY"/>
</dbReference>
<evidence type="ECO:0000313" key="5">
    <source>
        <dbReference type="Proteomes" id="UP001434337"/>
    </source>
</evidence>
<gene>
    <name evidence="4" type="ORF">PCC79_08995</name>
</gene>
<evidence type="ECO:0000256" key="1">
    <source>
        <dbReference type="SAM" id="MobiDB-lite"/>
    </source>
</evidence>
<evidence type="ECO:0000256" key="2">
    <source>
        <dbReference type="SAM" id="SignalP"/>
    </source>
</evidence>
<accession>A0ABZ3C439</accession>
<organism evidence="4 5">
    <name type="scientific">Propioniciclava soli</name>
    <dbReference type="NCBI Taxonomy" id="2775081"/>
    <lineage>
        <taxon>Bacteria</taxon>
        <taxon>Bacillati</taxon>
        <taxon>Actinomycetota</taxon>
        <taxon>Actinomycetes</taxon>
        <taxon>Propionibacteriales</taxon>
        <taxon>Propionibacteriaceae</taxon>
        <taxon>Propioniciclava</taxon>
    </lineage>
</organism>
<proteinExistence type="predicted"/>
<dbReference type="Gene3D" id="3.10.450.40">
    <property type="match status" value="1"/>
</dbReference>
<dbReference type="RefSeq" id="WP_342371632.1">
    <property type="nucleotide sequence ID" value="NZ_CP115965.1"/>
</dbReference>
<evidence type="ECO:0000259" key="3">
    <source>
        <dbReference type="Pfam" id="PF03413"/>
    </source>
</evidence>
<feature type="signal peptide" evidence="2">
    <location>
        <begin position="1"/>
        <end position="21"/>
    </location>
</feature>